<keyword evidence="4 7" id="KW-0812">Transmembrane</keyword>
<feature type="transmembrane region" description="Helical" evidence="7">
    <location>
        <begin position="74"/>
        <end position="99"/>
    </location>
</feature>
<dbReference type="EMBL" id="FP929056">
    <property type="protein sequence ID" value="CBL28392.1"/>
    <property type="molecule type" value="Genomic_DNA"/>
</dbReference>
<feature type="transmembrane region" description="Helical" evidence="7">
    <location>
        <begin position="174"/>
        <end position="192"/>
    </location>
</feature>
<keyword evidence="6 7" id="KW-0472">Membrane</keyword>
<protein>
    <submittedName>
        <fullName evidence="8">Chromate transport protein ChrA</fullName>
    </submittedName>
</protein>
<dbReference type="GO" id="GO:0015109">
    <property type="term" value="F:chromate transmembrane transporter activity"/>
    <property type="evidence" value="ECO:0007669"/>
    <property type="project" value="InterPro"/>
</dbReference>
<reference evidence="9" key="1">
    <citation type="submission" date="2010-03" db="EMBL/GenBank/DDBJ databases">
        <title>The genome sequence of Synergistetes sp. SGP1.</title>
        <authorList>
            <consortium name="metaHIT consortium -- http://www.metahit.eu/"/>
            <person name="Pajon A."/>
            <person name="Turner K."/>
            <person name="Parkhill J."/>
            <person name="Wade W."/>
            <person name="Vartoukian S."/>
        </authorList>
    </citation>
    <scope>NUCLEOTIDE SEQUENCE [LARGE SCALE GENOMIC DNA]</scope>
    <source>
        <strain evidence="9">SGP1</strain>
    </source>
</reference>
<evidence type="ECO:0000256" key="5">
    <source>
        <dbReference type="ARBA" id="ARBA00022989"/>
    </source>
</evidence>
<dbReference type="PANTHER" id="PTHR43663">
    <property type="entry name" value="CHROMATE TRANSPORT PROTEIN-RELATED"/>
    <property type="match status" value="1"/>
</dbReference>
<dbReference type="PANTHER" id="PTHR43663:SF1">
    <property type="entry name" value="CHROMATE TRANSPORTER"/>
    <property type="match status" value="1"/>
</dbReference>
<feature type="transmembrane region" description="Helical" evidence="7">
    <location>
        <begin position="143"/>
        <end position="162"/>
    </location>
</feature>
<dbReference type="AlphaFoldDB" id="A0AB94IX79"/>
<dbReference type="KEGG" id="sbr:SY1_12560"/>
<sequence length="193" mass="20421">MSTVLLLMGVFAKVALGAFGGGLATIPFIHRELVELHPWLTEEMFGQTVALAQMTPGPVALNSATFVGYRMAGFWGSLGASAAVVGAPLLAIALLLWLISRASQRAQGRIAAFEKGLRPAVAGLLFVAFCTLARPLLPAPSSLRAMLPRLALIALAFLCLALSRLRPFKAYPQLLILFAALMGLLLRGLLAAQ</sequence>
<evidence type="ECO:0000256" key="4">
    <source>
        <dbReference type="ARBA" id="ARBA00022692"/>
    </source>
</evidence>
<dbReference type="InterPro" id="IPR052518">
    <property type="entry name" value="CHR_Transporter"/>
</dbReference>
<dbReference type="RefSeq" id="WP_015556539.1">
    <property type="nucleotide sequence ID" value="NC_021038.1"/>
</dbReference>
<dbReference type="Proteomes" id="UP000008957">
    <property type="component" value="Chromosome"/>
</dbReference>
<evidence type="ECO:0000256" key="2">
    <source>
        <dbReference type="ARBA" id="ARBA00005262"/>
    </source>
</evidence>
<evidence type="ECO:0000256" key="1">
    <source>
        <dbReference type="ARBA" id="ARBA00004651"/>
    </source>
</evidence>
<dbReference type="Pfam" id="PF02417">
    <property type="entry name" value="Chromate_transp"/>
    <property type="match status" value="1"/>
</dbReference>
<evidence type="ECO:0000313" key="8">
    <source>
        <dbReference type="EMBL" id="CBL28392.1"/>
    </source>
</evidence>
<evidence type="ECO:0000256" key="6">
    <source>
        <dbReference type="ARBA" id="ARBA00023136"/>
    </source>
</evidence>
<comment type="subcellular location">
    <subcellularLocation>
        <location evidence="1">Cell membrane</location>
        <topology evidence="1">Multi-pass membrane protein</topology>
    </subcellularLocation>
</comment>
<reference evidence="8 9" key="2">
    <citation type="submission" date="2010-03" db="EMBL/GenBank/DDBJ databases">
        <authorList>
            <person name="Pajon A."/>
        </authorList>
    </citation>
    <scope>NUCLEOTIDE SEQUENCE [LARGE SCALE GENOMIC DNA]</scope>
    <source>
        <strain evidence="8 9">SGP1</strain>
    </source>
</reference>
<dbReference type="InterPro" id="IPR003370">
    <property type="entry name" value="Chromate_transpt"/>
</dbReference>
<keyword evidence="9" id="KW-1185">Reference proteome</keyword>
<name>A0AB94IX79_9BACT</name>
<organism evidence="8 9">
    <name type="scientific">Fretibacterium fastidiosum</name>
    <dbReference type="NCBI Taxonomy" id="651822"/>
    <lineage>
        <taxon>Bacteria</taxon>
        <taxon>Thermotogati</taxon>
        <taxon>Synergistota</taxon>
        <taxon>Synergistia</taxon>
        <taxon>Synergistales</taxon>
        <taxon>Aminobacteriaceae</taxon>
        <taxon>Fretibacterium</taxon>
    </lineage>
</organism>
<evidence type="ECO:0000256" key="7">
    <source>
        <dbReference type="SAM" id="Phobius"/>
    </source>
</evidence>
<evidence type="ECO:0000313" key="9">
    <source>
        <dbReference type="Proteomes" id="UP000008957"/>
    </source>
</evidence>
<keyword evidence="5 7" id="KW-1133">Transmembrane helix</keyword>
<proteinExistence type="inferred from homology"/>
<feature type="transmembrane region" description="Helical" evidence="7">
    <location>
        <begin position="120"/>
        <end position="137"/>
    </location>
</feature>
<comment type="similarity">
    <text evidence="2">Belongs to the chromate ion transporter (CHR) (TC 2.A.51) family.</text>
</comment>
<evidence type="ECO:0000256" key="3">
    <source>
        <dbReference type="ARBA" id="ARBA00022475"/>
    </source>
</evidence>
<dbReference type="GO" id="GO:0005886">
    <property type="term" value="C:plasma membrane"/>
    <property type="evidence" value="ECO:0007669"/>
    <property type="project" value="UniProtKB-SubCell"/>
</dbReference>
<accession>A0AB94IX79</accession>
<gene>
    <name evidence="8" type="ORF">SY1_12560</name>
</gene>
<keyword evidence="3" id="KW-1003">Cell membrane</keyword>